<evidence type="ECO:0000256" key="3">
    <source>
        <dbReference type="ARBA" id="ARBA00022837"/>
    </source>
</evidence>
<dbReference type="InterPro" id="IPR023408">
    <property type="entry name" value="MscS_beta-dom_sf"/>
</dbReference>
<keyword evidence="10" id="KW-1185">Reference proteome</keyword>
<dbReference type="AlphaFoldDB" id="A0A9P7UTV5"/>
<feature type="transmembrane region" description="Helical" evidence="7">
    <location>
        <begin position="116"/>
        <end position="134"/>
    </location>
</feature>
<feature type="compositionally biased region" description="Polar residues" evidence="6">
    <location>
        <begin position="666"/>
        <end position="679"/>
    </location>
</feature>
<dbReference type="Pfam" id="PF00036">
    <property type="entry name" value="EF-hand_1"/>
    <property type="match status" value="1"/>
</dbReference>
<dbReference type="InterPro" id="IPR018247">
    <property type="entry name" value="EF_Hand_1_Ca_BS"/>
</dbReference>
<gene>
    <name evidence="9" type="ORF">E1B28_007527</name>
</gene>
<dbReference type="GO" id="GO:0005262">
    <property type="term" value="F:calcium channel activity"/>
    <property type="evidence" value="ECO:0007669"/>
    <property type="project" value="TreeGrafter"/>
</dbReference>
<dbReference type="OrthoDB" id="544685at2759"/>
<dbReference type="Pfam" id="PF00924">
    <property type="entry name" value="MS_channel_2nd"/>
    <property type="match status" value="1"/>
</dbReference>
<comment type="caution">
    <text evidence="9">The sequence shown here is derived from an EMBL/GenBank/DDBJ whole genome shotgun (WGS) entry which is preliminary data.</text>
</comment>
<accession>A0A9P7UTV5</accession>
<feature type="compositionally biased region" description="Polar residues" evidence="6">
    <location>
        <begin position="287"/>
        <end position="298"/>
    </location>
</feature>
<sequence>MEVKKGSNSLSENPPKEQDEAHLSSPRDHDHSDSDSTATNSSDFNWDEDEEDVGRAGTEKAKAKRGRAVYLAFMKLARPVRVFLLGFLGCALCIAPLLIVQFLFKETTMYPHVFMWSLWISIIWVAGCLTYVLVDGIPRMVISLVVLFGGQVERLKIQLELTLAVSPWLKLALDISWGWIALSVLRHVYKPPGNYWTIVNRVMQALFSAGVIFLVEKLFLQFVAINFHEKALADRLAENRIGLRALDRLSNATPVVTARRPNARRGHKGPGDSVDFTLLAIPKTPRDGTSSMDQSPSDSHAHHKKNARADKKSRQKAVTSVIIDQLSGAIGQVALKNSRFNREADVGGLHSARRLARKLFSTLSDVHPPRSHLIVEDFYPYFRSTAEAHEAFRVFDKDGNGDISKREMRDAVQRIYRERKALVASLKDVGSAVAKLDAVLAVLALLIIVFVCLLIFSRNNTLASLVPLATVVLGFSFIFGRSAQTLFESLIFIFSTHVFDVGDLVIIDDQTLEVKEFGLFSTTFRRVDGQEIVAPNALLANAKTIHNLRRSGSMFETTTIMVSYKTPLETIEELKGRVNQYVADNSREWASAAVNIDKMEYQNAIHLIIAMEHRPNWQDWGARWARRTAFMRNLKCVLEDLDIRYTMPVQPVLMPRGGFGGGGGPNPSSSIPLGTTPTSGPMLGNAGSFQGSDHLRAPGRGFRTDVGPL</sequence>
<dbReference type="GO" id="GO:0006874">
    <property type="term" value="P:intracellular calcium ion homeostasis"/>
    <property type="evidence" value="ECO:0007669"/>
    <property type="project" value="TreeGrafter"/>
</dbReference>
<dbReference type="PROSITE" id="PS00018">
    <property type="entry name" value="EF_HAND_1"/>
    <property type="match status" value="1"/>
</dbReference>
<dbReference type="GO" id="GO:0005509">
    <property type="term" value="F:calcium ion binding"/>
    <property type="evidence" value="ECO:0007669"/>
    <property type="project" value="InterPro"/>
</dbReference>
<dbReference type="KEGG" id="more:E1B28_007527"/>
<dbReference type="InterPro" id="IPR011992">
    <property type="entry name" value="EF-hand-dom_pair"/>
</dbReference>
<dbReference type="RefSeq" id="XP_043010358.1">
    <property type="nucleotide sequence ID" value="XM_043152272.1"/>
</dbReference>
<dbReference type="Proteomes" id="UP001049176">
    <property type="component" value="Chromosome 4"/>
</dbReference>
<feature type="domain" description="EF-hand" evidence="8">
    <location>
        <begin position="383"/>
        <end position="418"/>
    </location>
</feature>
<evidence type="ECO:0000256" key="7">
    <source>
        <dbReference type="SAM" id="Phobius"/>
    </source>
</evidence>
<keyword evidence="4 7" id="KW-1133">Transmembrane helix</keyword>
<evidence type="ECO:0000259" key="8">
    <source>
        <dbReference type="PROSITE" id="PS50222"/>
    </source>
</evidence>
<dbReference type="EMBL" id="CM032184">
    <property type="protein sequence ID" value="KAG7093888.1"/>
    <property type="molecule type" value="Genomic_DNA"/>
</dbReference>
<feature type="region of interest" description="Disordered" evidence="6">
    <location>
        <begin position="256"/>
        <end position="315"/>
    </location>
</feature>
<dbReference type="GeneID" id="66076603"/>
<dbReference type="PANTHER" id="PTHR31323:SF11">
    <property type="entry name" value="EF-HAND DOMAIN-CONTAINING PROTEIN"/>
    <property type="match status" value="1"/>
</dbReference>
<evidence type="ECO:0000313" key="9">
    <source>
        <dbReference type="EMBL" id="KAG7093888.1"/>
    </source>
</evidence>
<evidence type="ECO:0000256" key="5">
    <source>
        <dbReference type="ARBA" id="ARBA00023136"/>
    </source>
</evidence>
<feature type="transmembrane region" description="Helical" evidence="7">
    <location>
        <begin position="82"/>
        <end position="104"/>
    </location>
</feature>
<comment type="subcellular location">
    <subcellularLocation>
        <location evidence="1">Membrane</location>
    </subcellularLocation>
</comment>
<evidence type="ECO:0000256" key="6">
    <source>
        <dbReference type="SAM" id="MobiDB-lite"/>
    </source>
</evidence>
<dbReference type="Gene3D" id="2.30.30.60">
    <property type="match status" value="1"/>
</dbReference>
<keyword evidence="5 7" id="KW-0472">Membrane</keyword>
<keyword evidence="2 7" id="KW-0812">Transmembrane</keyword>
<dbReference type="InterPro" id="IPR058650">
    <property type="entry name" value="Msy1/2-like"/>
</dbReference>
<dbReference type="GO" id="GO:0016020">
    <property type="term" value="C:membrane"/>
    <property type="evidence" value="ECO:0007669"/>
    <property type="project" value="UniProtKB-SubCell"/>
</dbReference>
<dbReference type="InterPro" id="IPR002048">
    <property type="entry name" value="EF_hand_dom"/>
</dbReference>
<dbReference type="SUPFAM" id="SSF47473">
    <property type="entry name" value="EF-hand"/>
    <property type="match status" value="1"/>
</dbReference>
<feature type="transmembrane region" description="Helical" evidence="7">
    <location>
        <begin position="436"/>
        <end position="456"/>
    </location>
</feature>
<dbReference type="PROSITE" id="PS50222">
    <property type="entry name" value="EF_HAND_2"/>
    <property type="match status" value="1"/>
</dbReference>
<dbReference type="PANTHER" id="PTHR31323">
    <property type="entry name" value="MECHANOSENSITIVE ION CHANNEL PROTEIN MSY2"/>
    <property type="match status" value="1"/>
</dbReference>
<feature type="region of interest" description="Disordered" evidence="6">
    <location>
        <begin position="656"/>
        <end position="709"/>
    </location>
</feature>
<dbReference type="SMART" id="SM00054">
    <property type="entry name" value="EFh"/>
    <property type="match status" value="1"/>
</dbReference>
<organism evidence="9 10">
    <name type="scientific">Marasmius oreades</name>
    <name type="common">fairy-ring Marasmius</name>
    <dbReference type="NCBI Taxonomy" id="181124"/>
    <lineage>
        <taxon>Eukaryota</taxon>
        <taxon>Fungi</taxon>
        <taxon>Dikarya</taxon>
        <taxon>Basidiomycota</taxon>
        <taxon>Agaricomycotina</taxon>
        <taxon>Agaricomycetes</taxon>
        <taxon>Agaricomycetidae</taxon>
        <taxon>Agaricales</taxon>
        <taxon>Marasmiineae</taxon>
        <taxon>Marasmiaceae</taxon>
        <taxon>Marasmius</taxon>
    </lineage>
</organism>
<proteinExistence type="predicted"/>
<evidence type="ECO:0000256" key="4">
    <source>
        <dbReference type="ARBA" id="ARBA00022989"/>
    </source>
</evidence>
<name>A0A9P7UTV5_9AGAR</name>
<reference evidence="9" key="1">
    <citation type="journal article" date="2021" name="Genome Biol. Evol.">
        <title>The assembled and annotated genome of the fairy-ring fungus Marasmius oreades.</title>
        <authorList>
            <person name="Hiltunen M."/>
            <person name="Ament-Velasquez S.L."/>
            <person name="Johannesson H."/>
        </authorList>
    </citation>
    <scope>NUCLEOTIDE SEQUENCE</scope>
    <source>
        <strain evidence="9">03SP1</strain>
    </source>
</reference>
<dbReference type="Gene3D" id="1.10.238.10">
    <property type="entry name" value="EF-hand"/>
    <property type="match status" value="1"/>
</dbReference>
<evidence type="ECO:0000256" key="1">
    <source>
        <dbReference type="ARBA" id="ARBA00004370"/>
    </source>
</evidence>
<feature type="compositionally biased region" description="Polar residues" evidence="6">
    <location>
        <begin position="1"/>
        <end position="12"/>
    </location>
</feature>
<evidence type="ECO:0000256" key="2">
    <source>
        <dbReference type="ARBA" id="ARBA00022692"/>
    </source>
</evidence>
<dbReference type="CDD" id="cd00051">
    <property type="entry name" value="EFh"/>
    <property type="match status" value="1"/>
</dbReference>
<keyword evidence="3" id="KW-0106">Calcium</keyword>
<feature type="region of interest" description="Disordered" evidence="6">
    <location>
        <begin position="1"/>
        <end position="59"/>
    </location>
</feature>
<evidence type="ECO:0000313" key="10">
    <source>
        <dbReference type="Proteomes" id="UP001049176"/>
    </source>
</evidence>
<feature type="transmembrane region" description="Helical" evidence="7">
    <location>
        <begin position="462"/>
        <end position="480"/>
    </location>
</feature>
<dbReference type="Pfam" id="PF25886">
    <property type="entry name" value="Msy1"/>
    <property type="match status" value="1"/>
</dbReference>
<dbReference type="SUPFAM" id="SSF50182">
    <property type="entry name" value="Sm-like ribonucleoproteins"/>
    <property type="match status" value="1"/>
</dbReference>
<dbReference type="InterPro" id="IPR006685">
    <property type="entry name" value="MscS_channel_2nd"/>
</dbReference>
<feature type="compositionally biased region" description="Basic and acidic residues" evidence="6">
    <location>
        <begin position="14"/>
        <end position="34"/>
    </location>
</feature>
<protein>
    <recommendedName>
        <fullName evidence="8">EF-hand domain-containing protein</fullName>
    </recommendedName>
</protein>
<dbReference type="InterPro" id="IPR010920">
    <property type="entry name" value="LSM_dom_sf"/>
</dbReference>
<feature type="transmembrane region" description="Helical" evidence="7">
    <location>
        <begin position="202"/>
        <end position="220"/>
    </location>
</feature>